<dbReference type="EMBL" id="SOCP01000013">
    <property type="protein sequence ID" value="TDV44822.1"/>
    <property type="molecule type" value="Genomic_DNA"/>
</dbReference>
<evidence type="ECO:0008006" key="4">
    <source>
        <dbReference type="Google" id="ProtNLM"/>
    </source>
</evidence>
<dbReference type="RefSeq" id="WP_133906408.1">
    <property type="nucleotide sequence ID" value="NZ_SOCP01000013.1"/>
</dbReference>
<comment type="caution">
    <text evidence="2">The sequence shown here is derived from an EMBL/GenBank/DDBJ whole genome shotgun (WGS) entry which is preliminary data.</text>
</comment>
<keyword evidence="1" id="KW-0472">Membrane</keyword>
<keyword evidence="3" id="KW-1185">Reference proteome</keyword>
<proteinExistence type="predicted"/>
<organism evidence="2 3">
    <name type="scientific">Actinophytocola oryzae</name>
    <dbReference type="NCBI Taxonomy" id="502181"/>
    <lineage>
        <taxon>Bacteria</taxon>
        <taxon>Bacillati</taxon>
        <taxon>Actinomycetota</taxon>
        <taxon>Actinomycetes</taxon>
        <taxon>Pseudonocardiales</taxon>
        <taxon>Pseudonocardiaceae</taxon>
    </lineage>
</organism>
<reference evidence="2 3" key="1">
    <citation type="submission" date="2019-03" db="EMBL/GenBank/DDBJ databases">
        <title>Genomic Encyclopedia of Archaeal and Bacterial Type Strains, Phase II (KMG-II): from individual species to whole genera.</title>
        <authorList>
            <person name="Goeker M."/>
        </authorList>
    </citation>
    <scope>NUCLEOTIDE SEQUENCE [LARGE SCALE GENOMIC DNA]</scope>
    <source>
        <strain evidence="2 3">DSM 45499</strain>
    </source>
</reference>
<evidence type="ECO:0000256" key="1">
    <source>
        <dbReference type="SAM" id="Phobius"/>
    </source>
</evidence>
<accession>A0A4R7V7C5</accession>
<sequence length="149" mass="16200">MVATRRVLVITLLSQVAWALPAGLVLGVAVDWAFLYALGAFALVAVVVLLAFMLRWQRADGRRAALLTSGTRVHARLVDSRATNTRIRNRTLLAHTFEARHGGRVVQAETRAFTHLPLGSCATIAYDTRNPANAVVVEDLDARNGGKRS</sequence>
<gene>
    <name evidence="2" type="ORF">CLV71_11381</name>
</gene>
<protein>
    <recommendedName>
        <fullName evidence="4">DUF3592 domain-containing protein</fullName>
    </recommendedName>
</protein>
<name>A0A4R7V7C5_9PSEU</name>
<keyword evidence="1" id="KW-0812">Transmembrane</keyword>
<dbReference type="AlphaFoldDB" id="A0A4R7V7C5"/>
<dbReference type="Proteomes" id="UP000294927">
    <property type="component" value="Unassembled WGS sequence"/>
</dbReference>
<evidence type="ECO:0000313" key="3">
    <source>
        <dbReference type="Proteomes" id="UP000294927"/>
    </source>
</evidence>
<feature type="transmembrane region" description="Helical" evidence="1">
    <location>
        <begin position="35"/>
        <end position="54"/>
    </location>
</feature>
<keyword evidence="1" id="KW-1133">Transmembrane helix</keyword>
<evidence type="ECO:0000313" key="2">
    <source>
        <dbReference type="EMBL" id="TDV44822.1"/>
    </source>
</evidence>